<dbReference type="InterPro" id="IPR008160">
    <property type="entry name" value="Collagen"/>
</dbReference>
<keyword evidence="3" id="KW-1185">Reference proteome</keyword>
<evidence type="ECO:0000313" key="3">
    <source>
        <dbReference type="Proteomes" id="UP001266305"/>
    </source>
</evidence>
<dbReference type="Proteomes" id="UP001266305">
    <property type="component" value="Unassembled WGS sequence"/>
</dbReference>
<sequence length="259" mass="25276">MGEGVQLLMPISFQGPNSEESLTTATAAIEVPLSTFEDEEASGIPTDVLAPITATAAPEQAVTSGPGHEEDLAAATTAKPPTRAGSEESGSLPPDGPPLPLPTAAPERGVTPGDAGEELSPPEPSKPVGPTVGAEVESSGLGWGSGVSSGSGDVVGSEELLRGPPGPPGPPGLPGIPGKPGTDVFVGPPGSPGEDGAAGEPGPPGPEGQPGVDGATGLPGMKGEKEEESLLAGMESGAFCGLLMDKDVENADSLDTAMN</sequence>
<name>A0ABQ9WGD5_SAGOE</name>
<feature type="compositionally biased region" description="Pro residues" evidence="1">
    <location>
        <begin position="94"/>
        <end position="103"/>
    </location>
</feature>
<dbReference type="Pfam" id="PF01391">
    <property type="entry name" value="Collagen"/>
    <property type="match status" value="1"/>
</dbReference>
<proteinExistence type="predicted"/>
<protein>
    <submittedName>
        <fullName evidence="2">Uncharacterized protein</fullName>
    </submittedName>
</protein>
<gene>
    <name evidence="2" type="ORF">P7K49_001440</name>
</gene>
<reference evidence="2 3" key="1">
    <citation type="submission" date="2023-05" db="EMBL/GenBank/DDBJ databases">
        <title>B98-5 Cell Line De Novo Hybrid Assembly: An Optical Mapping Approach.</title>
        <authorList>
            <person name="Kananen K."/>
            <person name="Auerbach J.A."/>
            <person name="Kautto E."/>
            <person name="Blachly J.S."/>
        </authorList>
    </citation>
    <scope>NUCLEOTIDE SEQUENCE [LARGE SCALE GENOMIC DNA]</scope>
    <source>
        <strain evidence="2">B95-8</strain>
        <tissue evidence="2">Cell line</tissue>
    </source>
</reference>
<organism evidence="2 3">
    <name type="scientific">Saguinus oedipus</name>
    <name type="common">Cotton-top tamarin</name>
    <name type="synonym">Oedipomidas oedipus</name>
    <dbReference type="NCBI Taxonomy" id="9490"/>
    <lineage>
        <taxon>Eukaryota</taxon>
        <taxon>Metazoa</taxon>
        <taxon>Chordata</taxon>
        <taxon>Craniata</taxon>
        <taxon>Vertebrata</taxon>
        <taxon>Euteleostomi</taxon>
        <taxon>Mammalia</taxon>
        <taxon>Eutheria</taxon>
        <taxon>Euarchontoglires</taxon>
        <taxon>Primates</taxon>
        <taxon>Haplorrhini</taxon>
        <taxon>Platyrrhini</taxon>
        <taxon>Cebidae</taxon>
        <taxon>Callitrichinae</taxon>
        <taxon>Saguinus</taxon>
    </lineage>
</organism>
<evidence type="ECO:0000256" key="1">
    <source>
        <dbReference type="SAM" id="MobiDB-lite"/>
    </source>
</evidence>
<feature type="compositionally biased region" description="Low complexity" evidence="1">
    <location>
        <begin position="73"/>
        <end position="93"/>
    </location>
</feature>
<dbReference type="EMBL" id="JASSZA010000001">
    <property type="protein sequence ID" value="KAK2120054.1"/>
    <property type="molecule type" value="Genomic_DNA"/>
</dbReference>
<feature type="compositionally biased region" description="Pro residues" evidence="1">
    <location>
        <begin position="164"/>
        <end position="174"/>
    </location>
</feature>
<comment type="caution">
    <text evidence="2">The sequence shown here is derived from an EMBL/GenBank/DDBJ whole genome shotgun (WGS) entry which is preliminary data.</text>
</comment>
<accession>A0ABQ9WGD5</accession>
<feature type="region of interest" description="Disordered" evidence="1">
    <location>
        <begin position="34"/>
        <end position="232"/>
    </location>
</feature>
<evidence type="ECO:0000313" key="2">
    <source>
        <dbReference type="EMBL" id="KAK2120054.1"/>
    </source>
</evidence>